<dbReference type="Gene3D" id="3.40.50.1110">
    <property type="entry name" value="SGNH hydrolase"/>
    <property type="match status" value="1"/>
</dbReference>
<name>A0AAN9TZF3_9HEMI</name>
<gene>
    <name evidence="1" type="ORF">V9T40_009435</name>
</gene>
<dbReference type="EMBL" id="JBBCAQ010000010">
    <property type="protein sequence ID" value="KAK7601994.1"/>
    <property type="molecule type" value="Genomic_DNA"/>
</dbReference>
<evidence type="ECO:0008006" key="3">
    <source>
        <dbReference type="Google" id="ProtNLM"/>
    </source>
</evidence>
<keyword evidence="2" id="KW-1185">Reference proteome</keyword>
<dbReference type="Proteomes" id="UP001367676">
    <property type="component" value="Unassembled WGS sequence"/>
</dbReference>
<comment type="caution">
    <text evidence="1">The sequence shown here is derived from an EMBL/GenBank/DDBJ whole genome shotgun (WGS) entry which is preliminary data.</text>
</comment>
<dbReference type="InterPro" id="IPR036514">
    <property type="entry name" value="SGNH_hydro_sf"/>
</dbReference>
<evidence type="ECO:0000313" key="2">
    <source>
        <dbReference type="Proteomes" id="UP001367676"/>
    </source>
</evidence>
<proteinExistence type="predicted"/>
<accession>A0AAN9TZF3</accession>
<organism evidence="1 2">
    <name type="scientific">Parthenolecanium corni</name>
    <dbReference type="NCBI Taxonomy" id="536013"/>
    <lineage>
        <taxon>Eukaryota</taxon>
        <taxon>Metazoa</taxon>
        <taxon>Ecdysozoa</taxon>
        <taxon>Arthropoda</taxon>
        <taxon>Hexapoda</taxon>
        <taxon>Insecta</taxon>
        <taxon>Pterygota</taxon>
        <taxon>Neoptera</taxon>
        <taxon>Paraneoptera</taxon>
        <taxon>Hemiptera</taxon>
        <taxon>Sternorrhyncha</taxon>
        <taxon>Coccoidea</taxon>
        <taxon>Coccidae</taxon>
        <taxon>Parthenolecanium</taxon>
    </lineage>
</organism>
<protein>
    <recommendedName>
        <fullName evidence="3">OSK domain-containing protein</fullName>
    </recommendedName>
</protein>
<evidence type="ECO:0000313" key="1">
    <source>
        <dbReference type="EMBL" id="KAK7601994.1"/>
    </source>
</evidence>
<dbReference type="AlphaFoldDB" id="A0AAN9TZF3"/>
<reference evidence="1 2" key="1">
    <citation type="submission" date="2024-03" db="EMBL/GenBank/DDBJ databases">
        <title>Adaptation during the transition from Ophiocordyceps entomopathogen to insect associate is accompanied by gene loss and intensified selection.</title>
        <authorList>
            <person name="Ward C.M."/>
            <person name="Onetto C.A."/>
            <person name="Borneman A.R."/>
        </authorList>
    </citation>
    <scope>NUCLEOTIDE SEQUENCE [LARGE SCALE GENOMIC DNA]</scope>
    <source>
        <strain evidence="1">AWRI1</strain>
        <tissue evidence="1">Single Adult Female</tissue>
    </source>
</reference>
<sequence>MNKKRSISCSEEDDSDLKKYKNKFTEVESVFSDDVGDKYFDETLSDEYEPQFFNFQLIGDLVAVEILNSKDLIIKRPYYVPVEPFTHQKFCNADWSVHDLLHEMKFSKSRCPIAKKVILSVGYNDCRTNSMNAAMFVEGLEKTIEKLRRRGCKELILTNVPPCGILCDSINHWKYLQIINDEIFKLSEKHDYIDHCDIFKLFCKPRNFFCKNNDYVVCSEINYKLDFTMYNEVGCDGEIDLIRFSNLAKIVLGKYVAEAVKKRLEYLRHGPVDKVICVLKEASDVDSDSEDDVLLVKITNKGECAEPINLDSSDEDDVVVIKNEIPEKNRKLMSDILSNIINIDDINDEKPSCKMSQTDEPKHIFSTSVGNVGVLKDEKLACEMPQKEVQITQEISSNIEKFDNIENEKPSCEIPSGDGQFMRVISCNFKKSDYEDKKLLYPPLLYGLPSQGLDAIKDEKPSSKIHTEDSPFKQVILYRIKDEP</sequence>
<dbReference type="SUPFAM" id="SSF52266">
    <property type="entry name" value="SGNH hydrolase"/>
    <property type="match status" value="1"/>
</dbReference>